<dbReference type="Gene3D" id="3.30.70.270">
    <property type="match status" value="1"/>
</dbReference>
<dbReference type="Pfam" id="PF00078">
    <property type="entry name" value="RVT_1"/>
    <property type="match status" value="1"/>
</dbReference>
<comment type="similarity">
    <text evidence="1">Belongs to the beta type-B retroviral polymerase family. HERV class-II K(HML-2) pol subfamily.</text>
</comment>
<evidence type="ECO:0000313" key="5">
    <source>
        <dbReference type="Proteomes" id="UP000001646"/>
    </source>
</evidence>
<sequence>MGMIKNKDGKDLTEAEEIKKRWREYTEDLYRRDKNIEDSFDSVVNELEPDILRSEVEWALRSTANNKAAGEDGIPAELLKILKDDAVKVMHAICQQIWKTQEWPSDWKKSIYIPIPKKGNAKECSNFRTVALISHASKVMLKILQGRLQQYMERELPDVQAGFRKGRGMRDQIANIPWIIEEAREFQKNIYFCFIDYSKAFDCVDHNKLWHVLGGMGIPSHLVCLLRNLYKDQVATVRTDHGTTDWFKIGKGVWQGCILSPYLFNLYAEHIMRRAGIDESKAGVKISGRNINNLRYADDTTLMAESEEELRSLITKVKEESAKAGLQLNIKKTKIMVTRPIDNWQIEGENVEAVADFIFLGAKITADADCSQEIRRRLLLGRRAMANLDKILKSRDITLATKVHIVKAMVFPIVTYGCESWTIRKAERKKIDAFELWCWRKILRAPWTTRRSNQSILQEIMPDCSLEGRILEAKLKYFGHIMRRQESLEKIMMLGKMEGKRKRGRPRVRWMDGILEVTGSSLKELGTVTTDRELWRGLVHEVTKSRKRLNE</sequence>
<dbReference type="EC" id="3.1.26.4" evidence="2"/>
<dbReference type="InterPro" id="IPR043128">
    <property type="entry name" value="Rev_trsase/Diguanyl_cyclase"/>
</dbReference>
<dbReference type="GeneTree" id="ENSGT01150000286929"/>
<dbReference type="InterPro" id="IPR000477">
    <property type="entry name" value="RT_dom"/>
</dbReference>
<dbReference type="PANTHER" id="PTHR47027">
    <property type="entry name" value="REVERSE TRANSCRIPTASE DOMAIN-CONTAINING PROTEIN"/>
    <property type="match status" value="1"/>
</dbReference>
<dbReference type="InParanoid" id="A0A803TXW0"/>
<dbReference type="CDD" id="cd01650">
    <property type="entry name" value="RT_nLTR_like"/>
    <property type="match status" value="1"/>
</dbReference>
<dbReference type="AlphaFoldDB" id="A0A803TXW0"/>
<reference evidence="4" key="2">
    <citation type="submission" date="2025-08" db="UniProtKB">
        <authorList>
            <consortium name="Ensembl"/>
        </authorList>
    </citation>
    <scope>IDENTIFICATION</scope>
</reference>
<organism evidence="4 5">
    <name type="scientific">Anolis carolinensis</name>
    <name type="common">Green anole</name>
    <name type="synonym">American chameleon</name>
    <dbReference type="NCBI Taxonomy" id="28377"/>
    <lineage>
        <taxon>Eukaryota</taxon>
        <taxon>Metazoa</taxon>
        <taxon>Chordata</taxon>
        <taxon>Craniata</taxon>
        <taxon>Vertebrata</taxon>
        <taxon>Euteleostomi</taxon>
        <taxon>Lepidosauria</taxon>
        <taxon>Squamata</taxon>
        <taxon>Bifurcata</taxon>
        <taxon>Unidentata</taxon>
        <taxon>Episquamata</taxon>
        <taxon>Toxicofera</taxon>
        <taxon>Iguania</taxon>
        <taxon>Dactyloidae</taxon>
        <taxon>Anolis</taxon>
    </lineage>
</organism>
<protein>
    <recommendedName>
        <fullName evidence="2">ribonuclease H</fullName>
        <ecNumber evidence="2">3.1.26.4</ecNumber>
    </recommendedName>
</protein>
<dbReference type="SUPFAM" id="SSF56672">
    <property type="entry name" value="DNA/RNA polymerases"/>
    <property type="match status" value="1"/>
</dbReference>
<evidence type="ECO:0000313" key="4">
    <source>
        <dbReference type="Ensembl" id="ENSACAP00000040050.1"/>
    </source>
</evidence>
<dbReference type="PROSITE" id="PS50878">
    <property type="entry name" value="RT_POL"/>
    <property type="match status" value="1"/>
</dbReference>
<evidence type="ECO:0000259" key="3">
    <source>
        <dbReference type="PROSITE" id="PS50878"/>
    </source>
</evidence>
<name>A0A803TXW0_ANOCA</name>
<dbReference type="GO" id="GO:0004523">
    <property type="term" value="F:RNA-DNA hybrid ribonuclease activity"/>
    <property type="evidence" value="ECO:0007669"/>
    <property type="project" value="UniProtKB-EC"/>
</dbReference>
<dbReference type="PANTHER" id="PTHR47027:SF8">
    <property type="entry name" value="RIBONUCLEASE H"/>
    <property type="match status" value="1"/>
</dbReference>
<evidence type="ECO:0000256" key="1">
    <source>
        <dbReference type="ARBA" id="ARBA00010879"/>
    </source>
</evidence>
<proteinExistence type="inferred from homology"/>
<feature type="domain" description="Reverse transcriptase" evidence="3">
    <location>
        <begin position="96"/>
        <end position="364"/>
    </location>
</feature>
<accession>A0A803TXW0</accession>
<reference evidence="4" key="3">
    <citation type="submission" date="2025-09" db="UniProtKB">
        <authorList>
            <consortium name="Ensembl"/>
        </authorList>
    </citation>
    <scope>IDENTIFICATION</scope>
</reference>
<dbReference type="Ensembl" id="ENSACAT00000043520.1">
    <property type="protein sequence ID" value="ENSACAP00000040050.1"/>
    <property type="gene ID" value="ENSACAG00000045087.1"/>
</dbReference>
<dbReference type="Proteomes" id="UP000001646">
    <property type="component" value="Chromosome 1"/>
</dbReference>
<dbReference type="InterPro" id="IPR043502">
    <property type="entry name" value="DNA/RNA_pol_sf"/>
</dbReference>
<evidence type="ECO:0000256" key="2">
    <source>
        <dbReference type="ARBA" id="ARBA00012180"/>
    </source>
</evidence>
<keyword evidence="5" id="KW-1185">Reference proteome</keyword>
<reference evidence="4 5" key="1">
    <citation type="submission" date="2009-12" db="EMBL/GenBank/DDBJ databases">
        <title>The Genome Sequence of Anolis carolinensis (Green Anole Lizard).</title>
        <authorList>
            <consortium name="The Genome Sequencing Platform"/>
            <person name="Di Palma F."/>
            <person name="Alfoldi J."/>
            <person name="Heiman D."/>
            <person name="Young S."/>
            <person name="Grabherr M."/>
            <person name="Johnson J."/>
            <person name="Lander E.S."/>
            <person name="Lindblad-Toh K."/>
        </authorList>
    </citation>
    <scope>NUCLEOTIDE SEQUENCE [LARGE SCALE GENOMIC DNA]</scope>
    <source>
        <strain evidence="4 5">JBL SC #1</strain>
    </source>
</reference>